<feature type="compositionally biased region" description="Low complexity" evidence="1">
    <location>
        <begin position="125"/>
        <end position="137"/>
    </location>
</feature>
<feature type="compositionally biased region" description="Polar residues" evidence="1">
    <location>
        <begin position="632"/>
        <end position="641"/>
    </location>
</feature>
<reference evidence="3 4" key="1">
    <citation type="submission" date="2017-03" db="EMBL/GenBank/DDBJ databases">
        <title>Genomes of endolithic fungi from Antarctica.</title>
        <authorList>
            <person name="Coleine C."/>
            <person name="Masonjones S."/>
            <person name="Stajich J.E."/>
        </authorList>
    </citation>
    <scope>NUCLEOTIDE SEQUENCE [LARGE SCALE GENOMIC DNA]</scope>
    <source>
        <strain evidence="3 4">CCFEE 6314</strain>
    </source>
</reference>
<proteinExistence type="predicted"/>
<evidence type="ECO:0000313" key="3">
    <source>
        <dbReference type="EMBL" id="RVX73931.1"/>
    </source>
</evidence>
<dbReference type="Proteomes" id="UP000288859">
    <property type="component" value="Unassembled WGS sequence"/>
</dbReference>
<feature type="compositionally biased region" description="Basic and acidic residues" evidence="1">
    <location>
        <begin position="675"/>
        <end position="690"/>
    </location>
</feature>
<sequence length="1341" mass="148291">MSSTILPNGSLATDTSHEKSLLTLPTFTSVHADSRTSLSTSNSDNSAPKTRPGNRHRHVESENLLMATPTGSGSESKEKNTNKDKEKEKDKRRDRDGDRHTGGDLYSPKVRRSGGFLLDSFSRSRRLSPNSLASSSSQTKANTRSESQELVVPKKTHDHHGIPVTTFRSSPLASHIGQDHGHHDPITVTPPQSSAASDLRRSMSSSYKVGRQGASSASSSRKNEPRPSSTHNVGRQDDPAQIVNMALTLSEGRRRLASGRRYASNDPAEHRVISTGTTNHNARAPLRTSSLAPFLAANRQSSRNRSPKPSFTPSYVDPGHESPLPSVQGQDTPRPETDQGDSTMTDSISPATLSRVEKAKVYFELAHEHRRLLPHLPPIRRPSTSFMPRRPELMQRAYNPLQYVRNRKLRVWEKTPIHSELDGWYDVNQVRAWIDAVISSNAKTHHEPDECLRLPPLDQHAETSDGDDPDDSPDEMKKAASPRLPDHILPKLSRPRSDWVTHPADLLADAYWLEQGLNKLKIQDRDNNVIYPPDTHFQFSGWRNKTPVALPTTIQQPSPPHSPGEHHADEPPSALPELPTFKSAYHSNSHGHAGRHKSKLKDALLAKDASSSRERSRIKARLFRDSSESDLTDSSQGSDDGNPQERGRKRLRRKRRQSHDQGSQSPGKHTSGSRNQDKTASARDHTDELRPTSPTSNRSSFDHSAFNKSPFKDSLKRISPIPKSRRAQSARPGSALFVTRSSLDNERGPRHSADYYDTTAPTSPAAVEWPSIAINLSPPPSRGPSPVRKARPSLLHPFQRTHKDHDATSVTDFAENSHPHHQQPKRSSDSPAIDSGATSPDSRGMSPFSKNRSSITRPEDDHALQTDEHGLTSTTKTATRVTHLPPAPSEHSRLRGIFKGGRIAELVGNEVTRVGDFIWKRDLPHGYKHGHSASDGSIRSYPGSDSEIDPQRNGSLLKTPPALAPALTGRSRSSTISSTKSELLSSAGTKVSSPSVDRPKYNNPNLPSFTSPFQKDREVQEKKQALLAPSTAARSDSSDHISALGGKERPSSRSPGLRLGLPRLDTSTGESSGAHERRKSYGFGQALDMSRSLQASEYLNAAINPINGRTGPKSTKSTSELGQEDQSEHEADEPGAVSWRDIGRAEALLFSQTVKAREIGFRAEDPDTHVPKFLLDSFTPENRTLYAQEPFRIKRREHHVVAAKNIMETLDRHASTINYKLHSFSAVIAPSLHKQLQTLEDKVENTLTPQVRLTADATGELSIKLTTASTLAVKGLNDSIEAAFRRRKRGVRIMRKIWFATIEYIVVGLLWCIWAVVSAFQLGLGSVRTVARVFRWLLWID</sequence>
<feature type="compositionally biased region" description="Basic and acidic residues" evidence="1">
    <location>
        <begin position="75"/>
        <end position="102"/>
    </location>
</feature>
<evidence type="ECO:0000313" key="4">
    <source>
        <dbReference type="Proteomes" id="UP000288859"/>
    </source>
</evidence>
<feature type="compositionally biased region" description="Polar residues" evidence="1">
    <location>
        <begin position="274"/>
        <end position="291"/>
    </location>
</feature>
<feature type="compositionally biased region" description="Low complexity" evidence="1">
    <location>
        <begin position="1052"/>
        <end position="1064"/>
    </location>
</feature>
<dbReference type="EMBL" id="NAJM01000006">
    <property type="protein sequence ID" value="RVX73931.1"/>
    <property type="molecule type" value="Genomic_DNA"/>
</dbReference>
<evidence type="ECO:0000256" key="1">
    <source>
        <dbReference type="SAM" id="MobiDB-lite"/>
    </source>
</evidence>
<feature type="compositionally biased region" description="Basic and acidic residues" evidence="1">
    <location>
        <begin position="857"/>
        <end position="870"/>
    </location>
</feature>
<comment type="caution">
    <text evidence="3">The sequence shown here is derived from an EMBL/GenBank/DDBJ whole genome shotgun (WGS) entry which is preliminary data.</text>
</comment>
<feature type="compositionally biased region" description="Polar residues" evidence="1">
    <location>
        <begin position="189"/>
        <end position="207"/>
    </location>
</feature>
<dbReference type="PANTHER" id="PTHR38426">
    <property type="entry name" value="MAINTENANCE OF TELOMERE CAPPING PROTEIN 4"/>
    <property type="match status" value="1"/>
</dbReference>
<feature type="region of interest" description="Disordered" evidence="1">
    <location>
        <begin position="125"/>
        <end position="241"/>
    </location>
</feature>
<feature type="region of interest" description="Disordered" evidence="1">
    <location>
        <begin position="260"/>
        <end position="351"/>
    </location>
</feature>
<feature type="compositionally biased region" description="Polar residues" evidence="1">
    <location>
        <begin position="1112"/>
        <end position="1121"/>
    </location>
</feature>
<keyword evidence="2" id="KW-0472">Membrane</keyword>
<feature type="region of interest" description="Disordered" evidence="1">
    <location>
        <begin position="1104"/>
        <end position="1137"/>
    </location>
</feature>
<dbReference type="InterPro" id="IPR038769">
    <property type="entry name" value="MTC4"/>
</dbReference>
<feature type="compositionally biased region" description="Basic and acidic residues" evidence="1">
    <location>
        <begin position="600"/>
        <end position="627"/>
    </location>
</feature>
<feature type="compositionally biased region" description="Basic and acidic residues" evidence="1">
    <location>
        <begin position="474"/>
        <end position="495"/>
    </location>
</feature>
<gene>
    <name evidence="3" type="ORF">B0A52_02821</name>
</gene>
<feature type="region of interest" description="Disordered" evidence="1">
    <location>
        <begin position="445"/>
        <end position="495"/>
    </location>
</feature>
<feature type="compositionally biased region" description="Basic and acidic residues" evidence="1">
    <location>
        <begin position="1014"/>
        <end position="1024"/>
    </location>
</feature>
<dbReference type="VEuPathDB" id="FungiDB:PV10_02416"/>
<feature type="compositionally biased region" description="Polar residues" evidence="1">
    <location>
        <begin position="33"/>
        <end position="48"/>
    </location>
</feature>
<feature type="compositionally biased region" description="Polar residues" evidence="1">
    <location>
        <begin position="660"/>
        <end position="674"/>
    </location>
</feature>
<keyword evidence="2" id="KW-1133">Transmembrane helix</keyword>
<dbReference type="PANTHER" id="PTHR38426:SF1">
    <property type="entry name" value="MAINTENANCE OF TELOMERE CAPPING PROTEIN 4"/>
    <property type="match status" value="1"/>
</dbReference>
<keyword evidence="2" id="KW-0812">Transmembrane</keyword>
<evidence type="ECO:0000256" key="2">
    <source>
        <dbReference type="SAM" id="Phobius"/>
    </source>
</evidence>
<feature type="compositionally biased region" description="Polar residues" evidence="1">
    <location>
        <begin position="340"/>
        <end position="351"/>
    </location>
</feature>
<feature type="compositionally biased region" description="Basic and acidic residues" evidence="1">
    <location>
        <begin position="743"/>
        <end position="754"/>
    </location>
</feature>
<feature type="compositionally biased region" description="Polar residues" evidence="1">
    <location>
        <begin position="871"/>
        <end position="880"/>
    </location>
</feature>
<feature type="region of interest" description="Disordered" evidence="1">
    <location>
        <begin position="550"/>
        <end position="895"/>
    </location>
</feature>
<feature type="compositionally biased region" description="Polar residues" evidence="1">
    <location>
        <begin position="298"/>
        <end position="313"/>
    </location>
</feature>
<feature type="compositionally biased region" description="Low complexity" evidence="1">
    <location>
        <begin position="956"/>
        <end position="986"/>
    </location>
</feature>
<feature type="region of interest" description="Disordered" evidence="1">
    <location>
        <begin position="33"/>
        <end position="112"/>
    </location>
</feature>
<accession>A0A438NE16</accession>
<feature type="compositionally biased region" description="Acidic residues" evidence="1">
    <location>
        <begin position="464"/>
        <end position="473"/>
    </location>
</feature>
<feature type="region of interest" description="Disordered" evidence="1">
    <location>
        <begin position="922"/>
        <end position="1079"/>
    </location>
</feature>
<feature type="transmembrane region" description="Helical" evidence="2">
    <location>
        <begin position="1297"/>
        <end position="1317"/>
    </location>
</feature>
<feature type="compositionally biased region" description="Basic residues" evidence="1">
    <location>
        <begin position="647"/>
        <end position="657"/>
    </location>
</feature>
<protein>
    <submittedName>
        <fullName evidence="3">Uncharacterized protein</fullName>
    </submittedName>
</protein>
<dbReference type="OrthoDB" id="5034579at2759"/>
<feature type="compositionally biased region" description="Polar residues" evidence="1">
    <location>
        <begin position="1002"/>
        <end position="1013"/>
    </location>
</feature>
<organism evidence="3 4">
    <name type="scientific">Exophiala mesophila</name>
    <name type="common">Black yeast-like fungus</name>
    <dbReference type="NCBI Taxonomy" id="212818"/>
    <lineage>
        <taxon>Eukaryota</taxon>
        <taxon>Fungi</taxon>
        <taxon>Dikarya</taxon>
        <taxon>Ascomycota</taxon>
        <taxon>Pezizomycotina</taxon>
        <taxon>Eurotiomycetes</taxon>
        <taxon>Chaetothyriomycetidae</taxon>
        <taxon>Chaetothyriales</taxon>
        <taxon>Herpotrichiellaceae</taxon>
        <taxon>Exophiala</taxon>
    </lineage>
</organism>
<feature type="compositionally biased region" description="Acidic residues" evidence="1">
    <location>
        <begin position="1122"/>
        <end position="1133"/>
    </location>
</feature>
<name>A0A438NE16_EXOME</name>